<evidence type="ECO:0000256" key="1">
    <source>
        <dbReference type="ARBA" id="ARBA00003343"/>
    </source>
</evidence>
<dbReference type="PANTHER" id="PTHR12684">
    <property type="entry name" value="PUTATIVE PHOSPHOTRANSFERASE"/>
    <property type="match status" value="1"/>
</dbReference>
<feature type="compositionally biased region" description="Low complexity" evidence="7">
    <location>
        <begin position="188"/>
        <end position="201"/>
    </location>
</feature>
<sequence length="343" mass="36443">MARTGGGARNPANQPRAVQVSRKVSWLLRHGAGSEGLQLGKGGYVNVGLALQTRALRGLGVSFEELRGVVRENEKQRFSMVRVGEEGKEGGEEEGGEGKGKGEGEGEEEANDPFNYLIRANQGHSIKIDTEGLLTPITVAANNIPNSVIHGTDDRAWPLILQSGGLRRMTRNHIHFASGLPRGFGPLTTTSTTSTSPPATSKETEDKETEDKEHPAPVISGMRTSSTILIHINTPAALAAGIPFFVSQNGVILSAGNEEGVLPYSFFERVERRKTGGAGWEVVMRDGELPEGVCVDVSAWEREVGGKRGGRGGGKAKAKVKAKAKAKARVNDDARDVLAGVHG</sequence>
<dbReference type="EC" id="2.7.1.160" evidence="3"/>
<dbReference type="PANTHER" id="PTHR12684:SF2">
    <property type="entry name" value="TRNA 2'-PHOSPHOTRANSFERASE 1"/>
    <property type="match status" value="1"/>
</dbReference>
<feature type="compositionally biased region" description="Basic and acidic residues" evidence="7">
    <location>
        <begin position="82"/>
        <end position="104"/>
    </location>
</feature>
<dbReference type="OrthoDB" id="419694at2759"/>
<dbReference type="AlphaFoldDB" id="A0A8H7IWN8"/>
<evidence type="ECO:0000256" key="7">
    <source>
        <dbReference type="SAM" id="MobiDB-lite"/>
    </source>
</evidence>
<evidence type="ECO:0000256" key="2">
    <source>
        <dbReference type="ARBA" id="ARBA00009836"/>
    </source>
</evidence>
<evidence type="ECO:0000256" key="5">
    <source>
        <dbReference type="ARBA" id="ARBA00023027"/>
    </source>
</evidence>
<accession>A0A8H7IWN8</accession>
<dbReference type="Gene3D" id="1.10.10.970">
    <property type="entry name" value="RNA 2'-phosphotransferase, Tpt1/KptA family, N-terminal domain"/>
    <property type="match status" value="1"/>
</dbReference>
<evidence type="ECO:0000313" key="9">
    <source>
        <dbReference type="Proteomes" id="UP000651452"/>
    </source>
</evidence>
<name>A0A8H7IWN8_9PLEO</name>
<keyword evidence="9" id="KW-1185">Reference proteome</keyword>
<dbReference type="GO" id="GO:0006388">
    <property type="term" value="P:tRNA splicing, via endonucleolytic cleavage and ligation"/>
    <property type="evidence" value="ECO:0007669"/>
    <property type="project" value="TreeGrafter"/>
</dbReference>
<keyword evidence="5" id="KW-0520">NAD</keyword>
<dbReference type="SUPFAM" id="SSF56399">
    <property type="entry name" value="ADP-ribosylation"/>
    <property type="match status" value="1"/>
</dbReference>
<reference evidence="8" key="2">
    <citation type="submission" date="2020-09" db="EMBL/GenBank/DDBJ databases">
        <title>Reference genome assembly for Australian Ascochyta lentis isolate Al4.</title>
        <authorList>
            <person name="Lee R.C."/>
            <person name="Farfan-Caceres L.M."/>
            <person name="Debler J.W."/>
            <person name="Williams A.H."/>
            <person name="Henares B.M."/>
        </authorList>
    </citation>
    <scope>NUCLEOTIDE SEQUENCE</scope>
    <source>
        <strain evidence="8">Al4</strain>
    </source>
</reference>
<dbReference type="Gene3D" id="3.20.170.30">
    <property type="match status" value="1"/>
</dbReference>
<feature type="region of interest" description="Disordered" evidence="7">
    <location>
        <begin position="180"/>
        <end position="218"/>
    </location>
</feature>
<evidence type="ECO:0000256" key="4">
    <source>
        <dbReference type="ARBA" id="ARBA00022679"/>
    </source>
</evidence>
<organism evidence="8 9">
    <name type="scientific">Ascochyta lentis</name>
    <dbReference type="NCBI Taxonomy" id="205686"/>
    <lineage>
        <taxon>Eukaryota</taxon>
        <taxon>Fungi</taxon>
        <taxon>Dikarya</taxon>
        <taxon>Ascomycota</taxon>
        <taxon>Pezizomycotina</taxon>
        <taxon>Dothideomycetes</taxon>
        <taxon>Pleosporomycetidae</taxon>
        <taxon>Pleosporales</taxon>
        <taxon>Pleosporineae</taxon>
        <taxon>Didymellaceae</taxon>
        <taxon>Ascochyta</taxon>
    </lineage>
</organism>
<dbReference type="EMBL" id="RZGK01000022">
    <property type="protein sequence ID" value="KAF9690753.1"/>
    <property type="molecule type" value="Genomic_DNA"/>
</dbReference>
<feature type="region of interest" description="Disordered" evidence="7">
    <location>
        <begin position="82"/>
        <end position="109"/>
    </location>
</feature>
<evidence type="ECO:0000313" key="8">
    <source>
        <dbReference type="EMBL" id="KAF9690753.1"/>
    </source>
</evidence>
<evidence type="ECO:0000256" key="6">
    <source>
        <dbReference type="ARBA" id="ARBA00047949"/>
    </source>
</evidence>
<reference evidence="8" key="1">
    <citation type="submission" date="2018-12" db="EMBL/GenBank/DDBJ databases">
        <authorList>
            <person name="Syme R.A."/>
            <person name="Farfan-Caceres L."/>
            <person name="Lichtenzveig J."/>
        </authorList>
    </citation>
    <scope>NUCLEOTIDE SEQUENCE</scope>
    <source>
        <strain evidence="8">Al4</strain>
    </source>
</reference>
<comment type="similarity">
    <text evidence="2">Belongs to the KptA/TPT1 family.</text>
</comment>
<dbReference type="InterPro" id="IPR042081">
    <property type="entry name" value="RNA_2'-PTrans_C"/>
</dbReference>
<comment type="catalytic activity">
    <reaction evidence="6">
        <text>2'-phospho-[ligated tRNA] + NAD(+) = mature tRNA + ADP-alpha-D-ribose 1'',2''-cyclic phosphate + nicotinamide</text>
        <dbReference type="Rhea" id="RHEA:23324"/>
        <dbReference type="Rhea" id="RHEA-COMP:11106"/>
        <dbReference type="Rhea" id="RHEA-COMP:11107"/>
        <dbReference type="ChEBI" id="CHEBI:17154"/>
        <dbReference type="ChEBI" id="CHEBI:57540"/>
        <dbReference type="ChEBI" id="CHEBI:76596"/>
        <dbReference type="ChEBI" id="CHEBI:82883"/>
        <dbReference type="ChEBI" id="CHEBI:85027"/>
        <dbReference type="EC" id="2.7.1.160"/>
    </reaction>
</comment>
<dbReference type="GO" id="GO:0000215">
    <property type="term" value="F:tRNA 2'-phosphotransferase activity"/>
    <property type="evidence" value="ECO:0007669"/>
    <property type="project" value="UniProtKB-EC"/>
</dbReference>
<dbReference type="Proteomes" id="UP000651452">
    <property type="component" value="Unassembled WGS sequence"/>
</dbReference>
<proteinExistence type="inferred from homology"/>
<comment type="caution">
    <text evidence="8">The sequence shown here is derived from an EMBL/GenBank/DDBJ whole genome shotgun (WGS) entry which is preliminary data.</text>
</comment>
<dbReference type="InterPro" id="IPR042080">
    <property type="entry name" value="RNA_2'-PTrans_N"/>
</dbReference>
<dbReference type="Pfam" id="PF01885">
    <property type="entry name" value="PTS_2-RNA"/>
    <property type="match status" value="1"/>
</dbReference>
<keyword evidence="4" id="KW-0808">Transferase</keyword>
<gene>
    <name evidence="8" type="ORF">EKO04_010988</name>
</gene>
<dbReference type="InterPro" id="IPR002745">
    <property type="entry name" value="Ptrans_KptA/Tpt1"/>
</dbReference>
<comment type="function">
    <text evidence="1">Catalyzes the last step of tRNA splicing, the transfer of the splice junction 2'-phosphate from ligated tRNA to NAD to produce ADP-ribose 1''-2'' cyclic phosphate.</text>
</comment>
<feature type="compositionally biased region" description="Basic and acidic residues" evidence="7">
    <location>
        <begin position="202"/>
        <end position="215"/>
    </location>
</feature>
<evidence type="ECO:0000256" key="3">
    <source>
        <dbReference type="ARBA" id="ARBA00012007"/>
    </source>
</evidence>
<protein>
    <recommendedName>
        <fullName evidence="3">2'-phosphotransferase</fullName>
        <ecNumber evidence="3">2.7.1.160</ecNumber>
    </recommendedName>
</protein>